<reference evidence="3 4" key="1">
    <citation type="submission" date="2015-02" db="EMBL/GenBank/DDBJ databases">
        <authorList>
            <person name="Ju K.-S."/>
            <person name="Doroghazi J.R."/>
            <person name="Metcalf W."/>
        </authorList>
    </citation>
    <scope>NUCLEOTIDE SEQUENCE [LARGE SCALE GENOMIC DNA]</scope>
    <source>
        <strain evidence="3 4">NRRL B-16140</strain>
    </source>
</reference>
<accession>A0A0F0GSV2</accession>
<dbReference type="GO" id="GO:0016705">
    <property type="term" value="F:oxidoreductase activity, acting on paired donors, with incorporation or reduction of molecular oxygen"/>
    <property type="evidence" value="ECO:0007669"/>
    <property type="project" value="InterPro"/>
</dbReference>
<dbReference type="Gene3D" id="3.20.20.30">
    <property type="entry name" value="Luciferase-like domain"/>
    <property type="match status" value="1"/>
</dbReference>
<proteinExistence type="predicted"/>
<name>A0A0F0GSV2_LENAE</name>
<dbReference type="Pfam" id="PF00296">
    <property type="entry name" value="Bac_luciferase"/>
    <property type="match status" value="1"/>
</dbReference>
<dbReference type="OrthoDB" id="7816697at2"/>
<dbReference type="Proteomes" id="UP000033393">
    <property type="component" value="Unassembled WGS sequence"/>
</dbReference>
<dbReference type="PANTHER" id="PTHR43244">
    <property type="match status" value="1"/>
</dbReference>
<comment type="caution">
    <text evidence="3">The sequence shown here is derived from an EMBL/GenBank/DDBJ whole genome shotgun (WGS) entry which is preliminary data.</text>
</comment>
<dbReference type="EMBL" id="JYJG01000224">
    <property type="protein sequence ID" value="KJK45082.1"/>
    <property type="molecule type" value="Genomic_DNA"/>
</dbReference>
<dbReference type="RefSeq" id="WP_045314516.1">
    <property type="nucleotide sequence ID" value="NZ_JYJG01000224.1"/>
</dbReference>
<organism evidence="3 4">
    <name type="scientific">Lentzea aerocolonigenes</name>
    <name type="common">Lechevalieria aerocolonigenes</name>
    <name type="synonym">Saccharothrix aerocolonigenes</name>
    <dbReference type="NCBI Taxonomy" id="68170"/>
    <lineage>
        <taxon>Bacteria</taxon>
        <taxon>Bacillati</taxon>
        <taxon>Actinomycetota</taxon>
        <taxon>Actinomycetes</taxon>
        <taxon>Pseudonocardiales</taxon>
        <taxon>Pseudonocardiaceae</taxon>
        <taxon>Lentzea</taxon>
    </lineage>
</organism>
<evidence type="ECO:0000259" key="2">
    <source>
        <dbReference type="Pfam" id="PF00296"/>
    </source>
</evidence>
<sequence>MRTGIVLPAGPGVDDLAARAEELGLHSFWLYDTPMVHGDPFVFLSLCAKATSRIKLGIGVTSPSLRSAPAAASAFASLNALAPGRIICGIGTGNTARRTLGMRPSSVATLENFTATLQDLCAGRSAGYREGDRVRSVQFLHTAAAPDPIEFVVAALGPKAAAVAGRLGTGLISFGLLDPAAWRALRPTGSKSYLITALHVLSDADHDARDATGHVVLSLLAFAADNPAFAAQLGPLEQEAVRTFLALRGTTSASPDRHKALYRGYLQRIAPQERDLVLPSLMNDLTLVGTRDELVARIATLEQAGVDELVIQPVIDPPAEMARLASLLA</sequence>
<dbReference type="InterPro" id="IPR011251">
    <property type="entry name" value="Luciferase-like_dom"/>
</dbReference>
<dbReference type="InterPro" id="IPR036661">
    <property type="entry name" value="Luciferase-like_sf"/>
</dbReference>
<evidence type="ECO:0000313" key="4">
    <source>
        <dbReference type="Proteomes" id="UP000033393"/>
    </source>
</evidence>
<gene>
    <name evidence="3" type="ORF">UK23_27315</name>
</gene>
<dbReference type="AlphaFoldDB" id="A0A0F0GSV2"/>
<dbReference type="PANTHER" id="PTHR43244:SF1">
    <property type="entry name" value="5,10-METHYLENETETRAHYDROMETHANOPTERIN REDUCTASE"/>
    <property type="match status" value="1"/>
</dbReference>
<dbReference type="InterPro" id="IPR050564">
    <property type="entry name" value="F420-G6PD/mer"/>
</dbReference>
<evidence type="ECO:0000313" key="3">
    <source>
        <dbReference type="EMBL" id="KJK45082.1"/>
    </source>
</evidence>
<evidence type="ECO:0000256" key="1">
    <source>
        <dbReference type="ARBA" id="ARBA00023002"/>
    </source>
</evidence>
<dbReference type="PATRIC" id="fig|68170.10.peg.7028"/>
<keyword evidence="4" id="KW-1185">Reference proteome</keyword>
<dbReference type="SUPFAM" id="SSF51679">
    <property type="entry name" value="Bacterial luciferase-like"/>
    <property type="match status" value="1"/>
</dbReference>
<protein>
    <submittedName>
        <fullName evidence="3">5,10-methylene tetrahydromethanopterin reductase</fullName>
    </submittedName>
</protein>
<keyword evidence="1" id="KW-0560">Oxidoreductase</keyword>
<feature type="domain" description="Luciferase-like" evidence="2">
    <location>
        <begin position="15"/>
        <end position="308"/>
    </location>
</feature>